<keyword evidence="5" id="KW-0777">Teichoic acid biosynthesis</keyword>
<dbReference type="EMBL" id="BMMS01000033">
    <property type="protein sequence ID" value="GGO97406.1"/>
    <property type="molecule type" value="Genomic_DNA"/>
</dbReference>
<accession>A0A917ZYI2</accession>
<evidence type="ECO:0000256" key="6">
    <source>
        <dbReference type="ARBA" id="ARBA00023136"/>
    </source>
</evidence>
<comment type="similarity">
    <text evidence="2">Belongs to the CDP-glycerol glycerophosphotransferase family.</text>
</comment>
<reference evidence="8" key="1">
    <citation type="journal article" date="2014" name="Int. J. Syst. Evol. Microbiol.">
        <title>Complete genome sequence of Corynebacterium casei LMG S-19264T (=DSM 44701T), isolated from a smear-ripened cheese.</title>
        <authorList>
            <consortium name="US DOE Joint Genome Institute (JGI-PGF)"/>
            <person name="Walter F."/>
            <person name="Albersmeier A."/>
            <person name="Kalinowski J."/>
            <person name="Ruckert C."/>
        </authorList>
    </citation>
    <scope>NUCLEOTIDE SEQUENCE</scope>
    <source>
        <strain evidence="8">CGMCC 4.7201</strain>
    </source>
</reference>
<evidence type="ECO:0000313" key="9">
    <source>
        <dbReference type="Proteomes" id="UP000641932"/>
    </source>
</evidence>
<dbReference type="CDD" id="cd00761">
    <property type="entry name" value="Glyco_tranf_GTA_type"/>
    <property type="match status" value="1"/>
</dbReference>
<dbReference type="Gene3D" id="3.40.50.12580">
    <property type="match status" value="1"/>
</dbReference>
<evidence type="ECO:0000256" key="1">
    <source>
        <dbReference type="ARBA" id="ARBA00004202"/>
    </source>
</evidence>
<evidence type="ECO:0000256" key="2">
    <source>
        <dbReference type="ARBA" id="ARBA00010488"/>
    </source>
</evidence>
<dbReference type="InterPro" id="IPR001173">
    <property type="entry name" value="Glyco_trans_2-like"/>
</dbReference>
<dbReference type="AlphaFoldDB" id="A0A917ZYI2"/>
<dbReference type="Pfam" id="PF04464">
    <property type="entry name" value="Glyphos_transf"/>
    <property type="match status" value="1"/>
</dbReference>
<dbReference type="InterPro" id="IPR007554">
    <property type="entry name" value="Glycerophosphate_synth"/>
</dbReference>
<keyword evidence="3" id="KW-1003">Cell membrane</keyword>
<dbReference type="PANTHER" id="PTHR37316:SF3">
    <property type="entry name" value="TEICHOIC ACID GLYCEROL-PHOSPHATE TRANSFERASE"/>
    <property type="match status" value="1"/>
</dbReference>
<comment type="caution">
    <text evidence="8">The sequence shown here is derived from an EMBL/GenBank/DDBJ whole genome shotgun (WGS) entry which is preliminary data.</text>
</comment>
<dbReference type="GO" id="GO:0047355">
    <property type="term" value="F:CDP-glycerol glycerophosphotransferase activity"/>
    <property type="evidence" value="ECO:0007669"/>
    <property type="project" value="InterPro"/>
</dbReference>
<protein>
    <submittedName>
        <fullName evidence="8">Glycosyl transferase</fullName>
    </submittedName>
</protein>
<dbReference type="InterPro" id="IPR043149">
    <property type="entry name" value="TagF_N"/>
</dbReference>
<dbReference type="Gene3D" id="3.40.50.11820">
    <property type="match status" value="1"/>
</dbReference>
<dbReference type="FunFam" id="3.90.550.10:FF:000196">
    <property type="entry name" value="Glycosyl transferase"/>
    <property type="match status" value="1"/>
</dbReference>
<evidence type="ECO:0000313" key="8">
    <source>
        <dbReference type="EMBL" id="GGO97406.1"/>
    </source>
</evidence>
<reference evidence="8" key="2">
    <citation type="submission" date="2020-09" db="EMBL/GenBank/DDBJ databases">
        <authorList>
            <person name="Sun Q."/>
            <person name="Zhou Y."/>
        </authorList>
    </citation>
    <scope>NUCLEOTIDE SEQUENCE</scope>
    <source>
        <strain evidence="8">CGMCC 4.7201</strain>
    </source>
</reference>
<dbReference type="InterPro" id="IPR043148">
    <property type="entry name" value="TagF_C"/>
</dbReference>
<evidence type="ECO:0000259" key="7">
    <source>
        <dbReference type="Pfam" id="PF00535"/>
    </source>
</evidence>
<dbReference type="GO" id="GO:0019350">
    <property type="term" value="P:teichoic acid biosynthetic process"/>
    <property type="evidence" value="ECO:0007669"/>
    <property type="project" value="UniProtKB-KW"/>
</dbReference>
<sequence length="761" mass="86109">MPRFSVIVPVHRVRGYLRECLDSVLGQSFTDFELIAVDDRCPDGGGAVIDEYAARDQRVVPVHLPRNVGLGPARNEGMARARGDYLLFLDSDDRWTPGTLDAIAARLAGTGDPQILVLDYARTYWWGQVQRNVLSRILAADGVFTVRERPELLDLIMVAWNKAYRRDFVEREALAFPAGAYEDTAWTFPALLSARRIACLDRVCVLYRQRRTGSILTTPGRAHFDVLDQYDRVFAFTAHSPATAEWRHDLHRTLYRKMAEHCLEVLARPDRIPRTARAEFFRKAGLRYRRYRPVGYRGPRGMAGLKYVLVLRGAHRTFEALRAANRLRVAARERLGPLRAAASRARTALYYRAQLRRPVDENLAVYSSYWGRGYGCNPAAVHAKALELAPHIRGVFLVTEDAREHVPPGVEAVVIGSRRYWEVMARAKYTFNNVNFEMAVRKREGTVHVQTQHGTPLKLMGVDQHVFPAAARGENFTKLLERADRWDYCLSSNRHSTRVWDRAYPCGYRTLEYGYPRNDAFYTATPEEVLRIRERLGLPPGTVALLYAPTHRDYSRDFEPQLDLERFCAALGPRFTVLLRAHHFYDESPRVRALVESGKLVDVTGHRSPEEVCLAADALICDYSSIVFDYANLDRPMVVYANDWQVYRETRGVYFDLMACPPGPVAGTQEELVEVFRSGAWSDERSAAARAAFRERFCEFDDGRAAERVVRAVLLGEAEVPPVAPPHERTPAVSPERARLLVRGTAAIPQPGHAAVTAAPS</sequence>
<dbReference type="Proteomes" id="UP000641932">
    <property type="component" value="Unassembled WGS sequence"/>
</dbReference>
<name>A0A917ZYI2_9ACTN</name>
<feature type="domain" description="Glycosyltransferase 2-like" evidence="7">
    <location>
        <begin position="5"/>
        <end position="112"/>
    </location>
</feature>
<dbReference type="PANTHER" id="PTHR37316">
    <property type="entry name" value="TEICHOIC ACID GLYCEROL-PHOSPHATE PRIMASE"/>
    <property type="match status" value="1"/>
</dbReference>
<comment type="subcellular location">
    <subcellularLocation>
        <location evidence="1">Cell membrane</location>
        <topology evidence="1">Peripheral membrane protein</topology>
    </subcellularLocation>
</comment>
<dbReference type="SUPFAM" id="SSF53756">
    <property type="entry name" value="UDP-Glycosyltransferase/glycogen phosphorylase"/>
    <property type="match status" value="1"/>
</dbReference>
<evidence type="ECO:0000256" key="4">
    <source>
        <dbReference type="ARBA" id="ARBA00022679"/>
    </source>
</evidence>
<dbReference type="Gene3D" id="3.90.550.10">
    <property type="entry name" value="Spore Coat Polysaccharide Biosynthesis Protein SpsA, Chain A"/>
    <property type="match status" value="1"/>
</dbReference>
<evidence type="ECO:0000256" key="3">
    <source>
        <dbReference type="ARBA" id="ARBA00022475"/>
    </source>
</evidence>
<evidence type="ECO:0000256" key="5">
    <source>
        <dbReference type="ARBA" id="ARBA00022944"/>
    </source>
</evidence>
<gene>
    <name evidence="8" type="ORF">GCM10012280_59150</name>
</gene>
<dbReference type="RefSeq" id="WP_189134889.1">
    <property type="nucleotide sequence ID" value="NZ_BMMS01000033.1"/>
</dbReference>
<keyword evidence="9" id="KW-1185">Reference proteome</keyword>
<dbReference type="GO" id="GO:0005886">
    <property type="term" value="C:plasma membrane"/>
    <property type="evidence" value="ECO:0007669"/>
    <property type="project" value="UniProtKB-SubCell"/>
</dbReference>
<keyword evidence="6" id="KW-0472">Membrane</keyword>
<dbReference type="SUPFAM" id="SSF53448">
    <property type="entry name" value="Nucleotide-diphospho-sugar transferases"/>
    <property type="match status" value="1"/>
</dbReference>
<keyword evidence="4 8" id="KW-0808">Transferase</keyword>
<proteinExistence type="inferred from homology"/>
<dbReference type="Pfam" id="PF00535">
    <property type="entry name" value="Glycos_transf_2"/>
    <property type="match status" value="1"/>
</dbReference>
<organism evidence="8 9">
    <name type="scientific">Wenjunlia tyrosinilytica</name>
    <dbReference type="NCBI Taxonomy" id="1544741"/>
    <lineage>
        <taxon>Bacteria</taxon>
        <taxon>Bacillati</taxon>
        <taxon>Actinomycetota</taxon>
        <taxon>Actinomycetes</taxon>
        <taxon>Kitasatosporales</taxon>
        <taxon>Streptomycetaceae</taxon>
        <taxon>Wenjunlia</taxon>
    </lineage>
</organism>
<dbReference type="InterPro" id="IPR051612">
    <property type="entry name" value="Teichoic_Acid_Biosynth"/>
</dbReference>
<dbReference type="InterPro" id="IPR029044">
    <property type="entry name" value="Nucleotide-diphossugar_trans"/>
</dbReference>